<organism evidence="2 3">
    <name type="scientific">Austropuccinia psidii MF-1</name>
    <dbReference type="NCBI Taxonomy" id="1389203"/>
    <lineage>
        <taxon>Eukaryota</taxon>
        <taxon>Fungi</taxon>
        <taxon>Dikarya</taxon>
        <taxon>Basidiomycota</taxon>
        <taxon>Pucciniomycotina</taxon>
        <taxon>Pucciniomycetes</taxon>
        <taxon>Pucciniales</taxon>
        <taxon>Sphaerophragmiaceae</taxon>
        <taxon>Austropuccinia</taxon>
    </lineage>
</organism>
<accession>A0A9Q3FC24</accession>
<dbReference type="OrthoDB" id="432412at2759"/>
<dbReference type="Proteomes" id="UP000765509">
    <property type="component" value="Unassembled WGS sequence"/>
</dbReference>
<dbReference type="AlphaFoldDB" id="A0A9Q3FC24"/>
<dbReference type="PANTHER" id="PTHR15955">
    <property type="entry name" value="RWD DOMAIN CONTAINING PROTEIN 2"/>
    <property type="match status" value="1"/>
</dbReference>
<dbReference type="SUPFAM" id="SSF54495">
    <property type="entry name" value="UBC-like"/>
    <property type="match status" value="1"/>
</dbReference>
<protein>
    <recommendedName>
        <fullName evidence="1">RWD domain-containing protein</fullName>
    </recommendedName>
</protein>
<dbReference type="InterPro" id="IPR010541">
    <property type="entry name" value="Prp3_C"/>
</dbReference>
<evidence type="ECO:0000259" key="1">
    <source>
        <dbReference type="PROSITE" id="PS50908"/>
    </source>
</evidence>
<proteinExistence type="predicted"/>
<dbReference type="Gene3D" id="3.10.110.10">
    <property type="entry name" value="Ubiquitin Conjugating Enzyme"/>
    <property type="match status" value="1"/>
</dbReference>
<keyword evidence="3" id="KW-1185">Reference proteome</keyword>
<dbReference type="InterPro" id="IPR006575">
    <property type="entry name" value="RWD_dom"/>
</dbReference>
<dbReference type="PANTHER" id="PTHR15955:SF8">
    <property type="entry name" value="RWD DOMAIN-CONTAINING PROTEIN 2B-RELATED"/>
    <property type="match status" value="1"/>
</dbReference>
<dbReference type="Pfam" id="PF05773">
    <property type="entry name" value="RWD"/>
    <property type="match status" value="1"/>
</dbReference>
<dbReference type="InterPro" id="IPR059181">
    <property type="entry name" value="RWDD2A-B_C"/>
</dbReference>
<comment type="caution">
    <text evidence="2">The sequence shown here is derived from an EMBL/GenBank/DDBJ whole genome shotgun (WGS) entry which is preliminary data.</text>
</comment>
<evidence type="ECO:0000313" key="3">
    <source>
        <dbReference type="Proteomes" id="UP000765509"/>
    </source>
</evidence>
<name>A0A9Q3FC24_9BASI</name>
<dbReference type="InterPro" id="IPR016135">
    <property type="entry name" value="UBQ-conjugating_enzyme/RWD"/>
</dbReference>
<gene>
    <name evidence="2" type="ORF">O181_073897</name>
</gene>
<dbReference type="PROSITE" id="PS50908">
    <property type="entry name" value="RWD"/>
    <property type="match status" value="1"/>
</dbReference>
<dbReference type="CDD" id="cd24163">
    <property type="entry name" value="RWDD2_C"/>
    <property type="match status" value="1"/>
</dbReference>
<sequence>MNKLIQGDLKESSHQELNLIQSMYPDQFQWIQEPIQSANLPQSSSFRLTLESSDSNGQEYTLQITFTISVDYPQLAHPNLAISSNHLTRVDQIQFNEDFKAWISSNSNDRPPIGESCLDILIDKVIDLSHNFTCLSDLNPKNLSCIQSQSVAQTLSLDHLDMAWSVFWMHHIMATGKRKNIISWARELNIRGWSKPGYPGVLIIDGPAKAIEEYSSRLKSLRWKAIQQRHLEYYSIPYNRNSSSELELHRKIKLDVNLEPGIDMAILEVETMSELLRQAKNSGLENLVLEILKIK</sequence>
<dbReference type="Pfam" id="PF06544">
    <property type="entry name" value="Prp3_C"/>
    <property type="match status" value="1"/>
</dbReference>
<feature type="domain" description="RWD" evidence="1">
    <location>
        <begin position="15"/>
        <end position="132"/>
    </location>
</feature>
<evidence type="ECO:0000313" key="2">
    <source>
        <dbReference type="EMBL" id="MBW0534182.1"/>
    </source>
</evidence>
<dbReference type="EMBL" id="AVOT02039180">
    <property type="protein sequence ID" value="MBW0534182.1"/>
    <property type="molecule type" value="Genomic_DNA"/>
</dbReference>
<reference evidence="2" key="1">
    <citation type="submission" date="2021-03" db="EMBL/GenBank/DDBJ databases">
        <title>Draft genome sequence of rust myrtle Austropuccinia psidii MF-1, a brazilian biotype.</title>
        <authorList>
            <person name="Quecine M.C."/>
            <person name="Pachon D.M.R."/>
            <person name="Bonatelli M.L."/>
            <person name="Correr F.H."/>
            <person name="Franceschini L.M."/>
            <person name="Leite T.F."/>
            <person name="Margarido G.R.A."/>
            <person name="Almeida C.A."/>
            <person name="Ferrarezi J.A."/>
            <person name="Labate C.A."/>
        </authorList>
    </citation>
    <scope>NUCLEOTIDE SEQUENCE</scope>
    <source>
        <strain evidence="2">MF-1</strain>
    </source>
</reference>
<dbReference type="InterPro" id="IPR017359">
    <property type="entry name" value="Phi-like"/>
</dbReference>